<dbReference type="Gene3D" id="1.25.40.20">
    <property type="entry name" value="Ankyrin repeat-containing domain"/>
    <property type="match status" value="1"/>
</dbReference>
<dbReference type="PANTHER" id="PTHR24202">
    <property type="entry name" value="E3 UBIQUITIN-PROTEIN LIGASE MIB2"/>
    <property type="match status" value="1"/>
</dbReference>
<dbReference type="SUPFAM" id="SSF48403">
    <property type="entry name" value="Ankyrin repeat"/>
    <property type="match status" value="1"/>
</dbReference>
<dbReference type="PhylomeDB" id="E9HKH9"/>
<keyword evidence="3" id="KW-0040">ANK repeat</keyword>
<evidence type="ECO:0000256" key="4">
    <source>
        <dbReference type="PROSITE-ProRule" id="PRU00175"/>
    </source>
</evidence>
<organism evidence="6 7">
    <name type="scientific">Daphnia pulex</name>
    <name type="common">Water flea</name>
    <dbReference type="NCBI Taxonomy" id="6669"/>
    <lineage>
        <taxon>Eukaryota</taxon>
        <taxon>Metazoa</taxon>
        <taxon>Ecdysozoa</taxon>
        <taxon>Arthropoda</taxon>
        <taxon>Crustacea</taxon>
        <taxon>Branchiopoda</taxon>
        <taxon>Diplostraca</taxon>
        <taxon>Cladocera</taxon>
        <taxon>Anomopoda</taxon>
        <taxon>Daphniidae</taxon>
        <taxon>Daphnia</taxon>
    </lineage>
</organism>
<evidence type="ECO:0000256" key="1">
    <source>
        <dbReference type="ARBA" id="ARBA00022771"/>
    </source>
</evidence>
<dbReference type="eggNOG" id="KOG0504">
    <property type="taxonomic scope" value="Eukaryota"/>
</dbReference>
<evidence type="ECO:0000259" key="5">
    <source>
        <dbReference type="PROSITE" id="PS50089"/>
    </source>
</evidence>
<accession>E9HKH9</accession>
<reference evidence="6 7" key="1">
    <citation type="journal article" date="2011" name="Science">
        <title>The ecoresponsive genome of Daphnia pulex.</title>
        <authorList>
            <person name="Colbourne J.K."/>
            <person name="Pfrender M.E."/>
            <person name="Gilbert D."/>
            <person name="Thomas W.K."/>
            <person name="Tucker A."/>
            <person name="Oakley T.H."/>
            <person name="Tokishita S."/>
            <person name="Aerts A."/>
            <person name="Arnold G.J."/>
            <person name="Basu M.K."/>
            <person name="Bauer D.J."/>
            <person name="Caceres C.E."/>
            <person name="Carmel L."/>
            <person name="Casola C."/>
            <person name="Choi J.H."/>
            <person name="Detter J.C."/>
            <person name="Dong Q."/>
            <person name="Dusheyko S."/>
            <person name="Eads B.D."/>
            <person name="Frohlich T."/>
            <person name="Geiler-Samerotte K.A."/>
            <person name="Gerlach D."/>
            <person name="Hatcher P."/>
            <person name="Jogdeo S."/>
            <person name="Krijgsveld J."/>
            <person name="Kriventseva E.V."/>
            <person name="Kultz D."/>
            <person name="Laforsch C."/>
            <person name="Lindquist E."/>
            <person name="Lopez J."/>
            <person name="Manak J.R."/>
            <person name="Muller J."/>
            <person name="Pangilinan J."/>
            <person name="Patwardhan R.P."/>
            <person name="Pitluck S."/>
            <person name="Pritham E.J."/>
            <person name="Rechtsteiner A."/>
            <person name="Rho M."/>
            <person name="Rogozin I.B."/>
            <person name="Sakarya O."/>
            <person name="Salamov A."/>
            <person name="Schaack S."/>
            <person name="Shapiro H."/>
            <person name="Shiga Y."/>
            <person name="Skalitzky C."/>
            <person name="Smith Z."/>
            <person name="Souvorov A."/>
            <person name="Sung W."/>
            <person name="Tang Z."/>
            <person name="Tsuchiya D."/>
            <person name="Tu H."/>
            <person name="Vos H."/>
            <person name="Wang M."/>
            <person name="Wolf Y.I."/>
            <person name="Yamagata H."/>
            <person name="Yamada T."/>
            <person name="Ye Y."/>
            <person name="Shaw J.R."/>
            <person name="Andrews J."/>
            <person name="Crease T.J."/>
            <person name="Tang H."/>
            <person name="Lucas S.M."/>
            <person name="Robertson H.M."/>
            <person name="Bork P."/>
            <person name="Koonin E.V."/>
            <person name="Zdobnov E.M."/>
            <person name="Grigoriev I.V."/>
            <person name="Lynch M."/>
            <person name="Boore J.L."/>
        </authorList>
    </citation>
    <scope>NUCLEOTIDE SEQUENCE [LARGE SCALE GENOMIC DNA]</scope>
</reference>
<dbReference type="GO" id="GO:0008270">
    <property type="term" value="F:zinc ion binding"/>
    <property type="evidence" value="ECO:0007669"/>
    <property type="project" value="UniProtKB-KW"/>
</dbReference>
<dbReference type="EMBL" id="GL732669">
    <property type="protein sequence ID" value="EFX67756.1"/>
    <property type="molecule type" value="Genomic_DNA"/>
</dbReference>
<dbReference type="CDD" id="cd16726">
    <property type="entry name" value="RING-HC_MIB2_rpt1"/>
    <property type="match status" value="1"/>
</dbReference>
<dbReference type="HOGENOM" id="CLU_058115_0_0_1"/>
<sequence length="330" mass="36143">MRSRQLVDVKKDDGFAALHLASLNGHVQMGKLLLDLGQCSVDTLNNRRQTPLLLAVSQGHAPLVELLVEAGADVTAADEDGDTGIHVACLKLHSLQGEASRTLSPNIFNIQQSLHSNGRNPSHTLALAIACYLVQLGCNPEARNRRNKTCADLIADVSVWETLVSHVHHRPSLSPPLVVGEVATDCDSMVCPVETKDKTNAASTVQPSPPSSGLECIVCYESPPTVRFEPCGHIVTCFDCAQRMKKCLKCHIVIALKSNSDGTPILCPSSQPSEDRLRYLESRIAEIEEAYTCSICMERRRNVDMSFVWRESSSFQSQKVVKIDDILFKA</sequence>
<protein>
    <recommendedName>
        <fullName evidence="5">RING-type domain-containing protein</fullName>
    </recommendedName>
</protein>
<dbReference type="PROSITE" id="PS50089">
    <property type="entry name" value="ZF_RING_2"/>
    <property type="match status" value="1"/>
</dbReference>
<keyword evidence="1 4" id="KW-0479">Metal-binding</keyword>
<dbReference type="SMART" id="SM00248">
    <property type="entry name" value="ANK"/>
    <property type="match status" value="3"/>
</dbReference>
<feature type="repeat" description="ANK" evidence="3">
    <location>
        <begin position="13"/>
        <end position="37"/>
    </location>
</feature>
<dbReference type="Pfam" id="PF13920">
    <property type="entry name" value="zf-C3HC4_3"/>
    <property type="match status" value="1"/>
</dbReference>
<dbReference type="InParanoid" id="E9HKH9"/>
<keyword evidence="2" id="KW-0862">Zinc</keyword>
<evidence type="ECO:0000256" key="3">
    <source>
        <dbReference type="PROSITE-ProRule" id="PRU00023"/>
    </source>
</evidence>
<dbReference type="Proteomes" id="UP000000305">
    <property type="component" value="Unassembled WGS sequence"/>
</dbReference>
<keyword evidence="7" id="KW-1185">Reference proteome</keyword>
<dbReference type="AlphaFoldDB" id="E9HKH9"/>
<evidence type="ECO:0000256" key="2">
    <source>
        <dbReference type="ARBA" id="ARBA00022833"/>
    </source>
</evidence>
<name>E9HKH9_DAPPU</name>
<dbReference type="Pfam" id="PF12796">
    <property type="entry name" value="Ank_2"/>
    <property type="match status" value="1"/>
</dbReference>
<dbReference type="PRINTS" id="PR01415">
    <property type="entry name" value="ANKYRIN"/>
</dbReference>
<dbReference type="KEGG" id="dpx:DAPPUDRAFT_261079"/>
<dbReference type="STRING" id="6669.E9HKH9"/>
<proteinExistence type="predicted"/>
<gene>
    <name evidence="6" type="ORF">DAPPUDRAFT_261079</name>
</gene>
<evidence type="ECO:0000313" key="6">
    <source>
        <dbReference type="EMBL" id="EFX67756.1"/>
    </source>
</evidence>
<dbReference type="PROSITE" id="PS50088">
    <property type="entry name" value="ANK_REPEAT"/>
    <property type="match status" value="2"/>
</dbReference>
<evidence type="ECO:0000313" key="7">
    <source>
        <dbReference type="Proteomes" id="UP000000305"/>
    </source>
</evidence>
<feature type="domain" description="RING-type" evidence="5">
    <location>
        <begin position="216"/>
        <end position="251"/>
    </location>
</feature>
<keyword evidence="1 4" id="KW-0863">Zinc-finger</keyword>
<dbReference type="InterPro" id="IPR001841">
    <property type="entry name" value="Znf_RING"/>
</dbReference>
<dbReference type="Gene3D" id="3.30.40.10">
    <property type="entry name" value="Zinc/RING finger domain, C3HC4 (zinc finger)"/>
    <property type="match status" value="1"/>
</dbReference>
<dbReference type="OrthoDB" id="2122982at2759"/>
<dbReference type="PROSITE" id="PS50297">
    <property type="entry name" value="ANK_REP_REGION"/>
    <property type="match status" value="2"/>
</dbReference>
<feature type="repeat" description="ANK" evidence="3">
    <location>
        <begin position="47"/>
        <end position="79"/>
    </location>
</feature>
<dbReference type="InterPro" id="IPR002110">
    <property type="entry name" value="Ankyrin_rpt"/>
</dbReference>
<dbReference type="OMA" id="DNISECH"/>
<dbReference type="PANTHER" id="PTHR24202:SF4">
    <property type="entry name" value="E3 UBIQUITIN-PROTEIN LIGASE MIB2-RELATED"/>
    <property type="match status" value="1"/>
</dbReference>
<dbReference type="InterPro" id="IPR013083">
    <property type="entry name" value="Znf_RING/FYVE/PHD"/>
</dbReference>
<dbReference type="InterPro" id="IPR036770">
    <property type="entry name" value="Ankyrin_rpt-contain_sf"/>
</dbReference>